<sequence length="71" mass="8395">MKEFDVLNKSACRWFTVDEEWLDGVQNIEDIDELAFFITPTTEELEVKYKSGNTLCYQNVYGTWCDPYTIK</sequence>
<organism evidence="1">
    <name type="scientific">Siphoviridae sp. ctX926</name>
    <dbReference type="NCBI Taxonomy" id="2826366"/>
    <lineage>
        <taxon>Viruses</taxon>
        <taxon>Duplodnaviria</taxon>
        <taxon>Heunggongvirae</taxon>
        <taxon>Uroviricota</taxon>
        <taxon>Caudoviricetes</taxon>
    </lineage>
</organism>
<proteinExistence type="predicted"/>
<dbReference type="EMBL" id="BK014793">
    <property type="protein sequence ID" value="DAD75982.1"/>
    <property type="molecule type" value="Genomic_DNA"/>
</dbReference>
<name>A0A8S5M1B8_9CAUD</name>
<accession>A0A8S5M1B8</accession>
<reference evidence="1" key="1">
    <citation type="journal article" date="2021" name="Proc. Natl. Acad. Sci. U.S.A.">
        <title>A Catalog of Tens of Thousands of Viruses from Human Metagenomes Reveals Hidden Associations with Chronic Diseases.</title>
        <authorList>
            <person name="Tisza M.J."/>
            <person name="Buck C.B."/>
        </authorList>
    </citation>
    <scope>NUCLEOTIDE SEQUENCE</scope>
    <source>
        <strain evidence="1">CtX926</strain>
    </source>
</reference>
<protein>
    <submittedName>
        <fullName evidence="1">Uncharacterized protein</fullName>
    </submittedName>
</protein>
<evidence type="ECO:0000313" key="1">
    <source>
        <dbReference type="EMBL" id="DAD75982.1"/>
    </source>
</evidence>